<comment type="caution">
    <text evidence="14">The sequence shown here is derived from an EMBL/GenBank/DDBJ whole genome shotgun (WGS) entry which is preliminary data.</text>
</comment>
<reference evidence="14 15" key="1">
    <citation type="submission" date="2024-05" db="EMBL/GenBank/DDBJ databases">
        <title>Genetic variation in Jamaican populations of the coffee berry borer (Hypothenemus hampei).</title>
        <authorList>
            <person name="Errbii M."/>
            <person name="Myrie A."/>
        </authorList>
    </citation>
    <scope>NUCLEOTIDE SEQUENCE [LARGE SCALE GENOMIC DNA]</scope>
    <source>
        <strain evidence="14">JA-Hopewell-2020-01-JO</strain>
        <tissue evidence="14">Whole body</tissue>
    </source>
</reference>
<keyword evidence="4 12" id="KW-0894">Sodium channel</keyword>
<dbReference type="InterPro" id="IPR001873">
    <property type="entry name" value="ENaC"/>
</dbReference>
<dbReference type="AlphaFoldDB" id="A0ABD1EVF8"/>
<evidence type="ECO:0000256" key="4">
    <source>
        <dbReference type="ARBA" id="ARBA00022461"/>
    </source>
</evidence>
<evidence type="ECO:0000256" key="3">
    <source>
        <dbReference type="ARBA" id="ARBA00022448"/>
    </source>
</evidence>
<keyword evidence="11 12" id="KW-0407">Ion channel</keyword>
<evidence type="ECO:0000256" key="1">
    <source>
        <dbReference type="ARBA" id="ARBA00004141"/>
    </source>
</evidence>
<keyword evidence="5 12" id="KW-0812">Transmembrane</keyword>
<accession>A0ABD1EVF8</accession>
<evidence type="ECO:0000256" key="13">
    <source>
        <dbReference type="SAM" id="Phobius"/>
    </source>
</evidence>
<evidence type="ECO:0000313" key="15">
    <source>
        <dbReference type="Proteomes" id="UP001566132"/>
    </source>
</evidence>
<comment type="subcellular location">
    <subcellularLocation>
        <location evidence="1">Membrane</location>
        <topology evidence="1">Multi-pass membrane protein</topology>
    </subcellularLocation>
</comment>
<dbReference type="Pfam" id="PF00858">
    <property type="entry name" value="ASC"/>
    <property type="match status" value="1"/>
</dbReference>
<evidence type="ECO:0000256" key="6">
    <source>
        <dbReference type="ARBA" id="ARBA00022989"/>
    </source>
</evidence>
<keyword evidence="6 13" id="KW-1133">Transmembrane helix</keyword>
<dbReference type="PRINTS" id="PR01078">
    <property type="entry name" value="AMINACHANNEL"/>
</dbReference>
<dbReference type="Proteomes" id="UP001566132">
    <property type="component" value="Unassembled WGS sequence"/>
</dbReference>
<dbReference type="GO" id="GO:0005272">
    <property type="term" value="F:sodium channel activity"/>
    <property type="evidence" value="ECO:0007669"/>
    <property type="project" value="UniProtKB-KW"/>
</dbReference>
<keyword evidence="8 12" id="KW-0406">Ion transport</keyword>
<gene>
    <name evidence="14" type="ORF">ABEB36_007882</name>
</gene>
<keyword evidence="3 12" id="KW-0813">Transport</keyword>
<evidence type="ECO:0000313" key="14">
    <source>
        <dbReference type="EMBL" id="KAL1502785.1"/>
    </source>
</evidence>
<evidence type="ECO:0000256" key="5">
    <source>
        <dbReference type="ARBA" id="ARBA00022692"/>
    </source>
</evidence>
<dbReference type="PANTHER" id="PTHR11690">
    <property type="entry name" value="AMILORIDE-SENSITIVE SODIUM CHANNEL-RELATED"/>
    <property type="match status" value="1"/>
</dbReference>
<evidence type="ECO:0000256" key="11">
    <source>
        <dbReference type="ARBA" id="ARBA00023303"/>
    </source>
</evidence>
<keyword evidence="9 13" id="KW-0472">Membrane</keyword>
<protein>
    <submittedName>
        <fullName evidence="14">Uncharacterized protein</fullName>
    </submittedName>
</protein>
<evidence type="ECO:0000256" key="7">
    <source>
        <dbReference type="ARBA" id="ARBA00023053"/>
    </source>
</evidence>
<dbReference type="Gene3D" id="1.10.287.770">
    <property type="entry name" value="YojJ-like"/>
    <property type="match status" value="1"/>
</dbReference>
<comment type="similarity">
    <text evidence="2 12">Belongs to the amiloride-sensitive sodium channel (TC 1.A.6) family.</text>
</comment>
<feature type="transmembrane region" description="Helical" evidence="13">
    <location>
        <begin position="56"/>
        <end position="76"/>
    </location>
</feature>
<dbReference type="Gene3D" id="2.60.470.10">
    <property type="entry name" value="Acid-sensing ion channels like domains"/>
    <property type="match status" value="1"/>
</dbReference>
<name>A0ABD1EVF8_HYPHA</name>
<evidence type="ECO:0000256" key="12">
    <source>
        <dbReference type="RuleBase" id="RU000679"/>
    </source>
</evidence>
<dbReference type="GO" id="GO:0016020">
    <property type="term" value="C:membrane"/>
    <property type="evidence" value="ECO:0007669"/>
    <property type="project" value="UniProtKB-SubCell"/>
</dbReference>
<evidence type="ECO:0000256" key="2">
    <source>
        <dbReference type="ARBA" id="ARBA00007193"/>
    </source>
</evidence>
<dbReference type="PANTHER" id="PTHR11690:SF288">
    <property type="entry name" value="AMILORIDE-SENSITIVE NA+ CHANNEL-RELATED"/>
    <property type="match status" value="1"/>
</dbReference>
<sequence length="543" mass="63421">MKPLQLLQHCHAQLKMPSKKPFFKSTKKYFREYCDLSTIHGLKYVGGNRTTAERGWWLIVLLLSLAFCSYCIYLVYEKWENSPIIISFANEETSIYEIPFPAVTICPVIESYNYGHTAIHFESLESLEIEYKSYMNLICDASSKEFKFNNKTNNIPFDDNVFNQEEFYNFIRNIIDIYPTLYVDWRNEFFLEEQLFDTILTDDGICLSFNLLSPKRIYKDNVQNYFFDRINNGRYDRSSNWSLDRGYSHNSGINAYPRRVSFSGAANGLNVNLLVKENYNHSFCKPLLSLQGFKVILHTPSTLPRLSQEHFYLPLNTAVKGGVKPVVMNTSEKVKKFEAEKRNCYFENEGSLKYFKEYTLNNCESDCLIRYTLYLCGCVSLYMPRDNITTICTNKKKKCMKKAEKRMFNKKLKWSSKNADNNKKPPQCHCLPSCRDISYEVVTSSTNTGPVIMSIGSELQRFSQSDLEIYFKRNHFIPMKRQFQTELGDLTDFLGNFGGLLGLFTGFSILSFMEIIYFLTIRILYNIRLYNEWSGKKDEESNS</sequence>
<organism evidence="14 15">
    <name type="scientific">Hypothenemus hampei</name>
    <name type="common">Coffee berry borer</name>
    <dbReference type="NCBI Taxonomy" id="57062"/>
    <lineage>
        <taxon>Eukaryota</taxon>
        <taxon>Metazoa</taxon>
        <taxon>Ecdysozoa</taxon>
        <taxon>Arthropoda</taxon>
        <taxon>Hexapoda</taxon>
        <taxon>Insecta</taxon>
        <taxon>Pterygota</taxon>
        <taxon>Neoptera</taxon>
        <taxon>Endopterygota</taxon>
        <taxon>Coleoptera</taxon>
        <taxon>Polyphaga</taxon>
        <taxon>Cucujiformia</taxon>
        <taxon>Curculionidae</taxon>
        <taxon>Scolytinae</taxon>
        <taxon>Hypothenemus</taxon>
    </lineage>
</organism>
<feature type="transmembrane region" description="Helical" evidence="13">
    <location>
        <begin position="497"/>
        <end position="519"/>
    </location>
</feature>
<keyword evidence="15" id="KW-1185">Reference proteome</keyword>
<evidence type="ECO:0000256" key="8">
    <source>
        <dbReference type="ARBA" id="ARBA00023065"/>
    </source>
</evidence>
<keyword evidence="10 12" id="KW-0739">Sodium transport</keyword>
<proteinExistence type="inferred from homology"/>
<evidence type="ECO:0000256" key="9">
    <source>
        <dbReference type="ARBA" id="ARBA00023136"/>
    </source>
</evidence>
<evidence type="ECO:0000256" key="10">
    <source>
        <dbReference type="ARBA" id="ARBA00023201"/>
    </source>
</evidence>
<keyword evidence="7" id="KW-0915">Sodium</keyword>
<dbReference type="EMBL" id="JBDJPC010000005">
    <property type="protein sequence ID" value="KAL1502785.1"/>
    <property type="molecule type" value="Genomic_DNA"/>
</dbReference>